<dbReference type="Proteomes" id="UP001500279">
    <property type="component" value="Unassembled WGS sequence"/>
</dbReference>
<accession>A0ABN1JP58</accession>
<evidence type="ECO:0000256" key="1">
    <source>
        <dbReference type="SAM" id="MobiDB-lite"/>
    </source>
</evidence>
<evidence type="ECO:0000313" key="3">
    <source>
        <dbReference type="EMBL" id="GAA0743817.1"/>
    </source>
</evidence>
<evidence type="ECO:0000256" key="2">
    <source>
        <dbReference type="SAM" id="SignalP"/>
    </source>
</evidence>
<feature type="chain" id="PRO_5045783934" description="DUF4124 domain-containing protein" evidence="2">
    <location>
        <begin position="25"/>
        <end position="135"/>
    </location>
</feature>
<evidence type="ECO:0008006" key="5">
    <source>
        <dbReference type="Google" id="ProtNLM"/>
    </source>
</evidence>
<dbReference type="RefSeq" id="WP_141287347.1">
    <property type="nucleotide sequence ID" value="NZ_BAAAEW010000004.1"/>
</dbReference>
<sequence>MRLARRIAALALLAGLVPGASAWAGGEPGRVQVCRVGAVELIVGGQAAGQDCQPGDQRRKLQASPATTGETGIPTGVQKVRDQERRRILEEELAREQAAMSDLQKQGATADPGSLARTQSNLVALRQELARSSTP</sequence>
<feature type="region of interest" description="Disordered" evidence="1">
    <location>
        <begin position="47"/>
        <end position="83"/>
    </location>
</feature>
<comment type="caution">
    <text evidence="3">The sequence shown here is derived from an EMBL/GenBank/DDBJ whole genome shotgun (WGS) entry which is preliminary data.</text>
</comment>
<protein>
    <recommendedName>
        <fullName evidence="5">DUF4124 domain-containing protein</fullName>
    </recommendedName>
</protein>
<feature type="signal peptide" evidence="2">
    <location>
        <begin position="1"/>
        <end position="24"/>
    </location>
</feature>
<organism evidence="3 4">
    <name type="scientific">Ideonella azotifigens</name>
    <dbReference type="NCBI Taxonomy" id="513160"/>
    <lineage>
        <taxon>Bacteria</taxon>
        <taxon>Pseudomonadati</taxon>
        <taxon>Pseudomonadota</taxon>
        <taxon>Betaproteobacteria</taxon>
        <taxon>Burkholderiales</taxon>
        <taxon>Sphaerotilaceae</taxon>
        <taxon>Ideonella</taxon>
    </lineage>
</organism>
<keyword evidence="2" id="KW-0732">Signal</keyword>
<proteinExistence type="predicted"/>
<dbReference type="EMBL" id="BAAAEW010000004">
    <property type="protein sequence ID" value="GAA0743817.1"/>
    <property type="molecule type" value="Genomic_DNA"/>
</dbReference>
<feature type="region of interest" description="Disordered" evidence="1">
    <location>
        <begin position="96"/>
        <end position="121"/>
    </location>
</feature>
<name>A0ABN1JP58_9BURK</name>
<reference evidence="3 4" key="1">
    <citation type="journal article" date="2019" name="Int. J. Syst. Evol. Microbiol.">
        <title>The Global Catalogue of Microorganisms (GCM) 10K type strain sequencing project: providing services to taxonomists for standard genome sequencing and annotation.</title>
        <authorList>
            <consortium name="The Broad Institute Genomics Platform"/>
            <consortium name="The Broad Institute Genome Sequencing Center for Infectious Disease"/>
            <person name="Wu L."/>
            <person name="Ma J."/>
        </authorList>
    </citation>
    <scope>NUCLEOTIDE SEQUENCE [LARGE SCALE GENOMIC DNA]</scope>
    <source>
        <strain evidence="3 4">JCM 15503</strain>
    </source>
</reference>
<evidence type="ECO:0000313" key="4">
    <source>
        <dbReference type="Proteomes" id="UP001500279"/>
    </source>
</evidence>
<keyword evidence="4" id="KW-1185">Reference proteome</keyword>
<gene>
    <name evidence="3" type="ORF">GCM10009107_08740</name>
</gene>